<dbReference type="Proteomes" id="UP000317171">
    <property type="component" value="Chromosome"/>
</dbReference>
<organism evidence="2 3">
    <name type="scientific">Gimesia alba</name>
    <dbReference type="NCBI Taxonomy" id="2527973"/>
    <lineage>
        <taxon>Bacteria</taxon>
        <taxon>Pseudomonadati</taxon>
        <taxon>Planctomycetota</taxon>
        <taxon>Planctomycetia</taxon>
        <taxon>Planctomycetales</taxon>
        <taxon>Planctomycetaceae</taxon>
        <taxon>Gimesia</taxon>
    </lineage>
</organism>
<keyword evidence="3" id="KW-1185">Reference proteome</keyword>
<gene>
    <name evidence="2" type="ORF">Pan241w_57900</name>
</gene>
<name>A0A517RP44_9PLAN</name>
<dbReference type="AlphaFoldDB" id="A0A517RP44"/>
<proteinExistence type="predicted"/>
<feature type="compositionally biased region" description="Gly residues" evidence="1">
    <location>
        <begin position="69"/>
        <end position="82"/>
    </location>
</feature>
<sequence length="98" mass="9534">MRQLLFKGALVAPLLMGMAVLGFGNSPGDIRLPGREVNSIEASMLKGGACGGYVSNDCIACTGKRAKLSGGGGKSTSTGGGCASTCSSNTATNACSGG</sequence>
<evidence type="ECO:0000313" key="2">
    <source>
        <dbReference type="EMBL" id="QDT45663.1"/>
    </source>
</evidence>
<dbReference type="EMBL" id="CP036269">
    <property type="protein sequence ID" value="QDT45663.1"/>
    <property type="molecule type" value="Genomic_DNA"/>
</dbReference>
<dbReference type="KEGG" id="gaz:Pan241w_57900"/>
<reference evidence="2 3" key="1">
    <citation type="submission" date="2019-02" db="EMBL/GenBank/DDBJ databases">
        <title>Deep-cultivation of Planctomycetes and their phenomic and genomic characterization uncovers novel biology.</title>
        <authorList>
            <person name="Wiegand S."/>
            <person name="Jogler M."/>
            <person name="Boedeker C."/>
            <person name="Pinto D."/>
            <person name="Vollmers J."/>
            <person name="Rivas-Marin E."/>
            <person name="Kohn T."/>
            <person name="Peeters S.H."/>
            <person name="Heuer A."/>
            <person name="Rast P."/>
            <person name="Oberbeckmann S."/>
            <person name="Bunk B."/>
            <person name="Jeske O."/>
            <person name="Meyerdierks A."/>
            <person name="Storesund J.E."/>
            <person name="Kallscheuer N."/>
            <person name="Luecker S."/>
            <person name="Lage O.M."/>
            <person name="Pohl T."/>
            <person name="Merkel B.J."/>
            <person name="Hornburger P."/>
            <person name="Mueller R.-W."/>
            <person name="Bruemmer F."/>
            <person name="Labrenz M."/>
            <person name="Spormann A.M."/>
            <person name="Op den Camp H."/>
            <person name="Overmann J."/>
            <person name="Amann R."/>
            <person name="Jetten M.S.M."/>
            <person name="Mascher T."/>
            <person name="Medema M.H."/>
            <person name="Devos D.P."/>
            <person name="Kaster A.-K."/>
            <person name="Ovreas L."/>
            <person name="Rohde M."/>
            <person name="Galperin M.Y."/>
            <person name="Jogler C."/>
        </authorList>
    </citation>
    <scope>NUCLEOTIDE SEQUENCE [LARGE SCALE GENOMIC DNA]</scope>
    <source>
        <strain evidence="2 3">Pan241w</strain>
    </source>
</reference>
<evidence type="ECO:0000256" key="1">
    <source>
        <dbReference type="SAM" id="MobiDB-lite"/>
    </source>
</evidence>
<accession>A0A517RP44</accession>
<protein>
    <submittedName>
        <fullName evidence="2">Uncharacterized protein</fullName>
    </submittedName>
</protein>
<feature type="compositionally biased region" description="Polar residues" evidence="1">
    <location>
        <begin position="89"/>
        <end position="98"/>
    </location>
</feature>
<feature type="region of interest" description="Disordered" evidence="1">
    <location>
        <begin position="67"/>
        <end position="98"/>
    </location>
</feature>
<evidence type="ECO:0000313" key="3">
    <source>
        <dbReference type="Proteomes" id="UP000317171"/>
    </source>
</evidence>